<evidence type="ECO:0000313" key="3">
    <source>
        <dbReference type="Proteomes" id="UP000595703"/>
    </source>
</evidence>
<reference evidence="2 3" key="2">
    <citation type="journal article" date="2011" name="J. Antibiot.">
        <title>Furaquinocins I and J: novel polyketide isoprenoid hybrid compounds from Streptomyces reveromyceticus SN-593.</title>
        <authorList>
            <person name="Panthee S."/>
            <person name="Takahashi S."/>
            <person name="Takagi H."/>
            <person name="Nogawa T."/>
            <person name="Oowada E."/>
            <person name="Uramoto M."/>
            <person name="Osada H."/>
        </authorList>
    </citation>
    <scope>NUCLEOTIDE SEQUENCE [LARGE SCALE GENOMIC DNA]</scope>
    <source>
        <strain evidence="2 3">SN-593</strain>
    </source>
</reference>
<dbReference type="AlphaFoldDB" id="A0A7U3USE4"/>
<evidence type="ECO:0000313" key="2">
    <source>
        <dbReference type="EMBL" id="BBA97967.1"/>
    </source>
</evidence>
<proteinExistence type="predicted"/>
<evidence type="ECO:0000256" key="1">
    <source>
        <dbReference type="SAM" id="MobiDB-lite"/>
    </source>
</evidence>
<sequence length="56" mass="5703">MASTTLPPGPTVHGGTALGARPGHPRHVVGDALRAVKVFVTTAVEVVLLGADGKRY</sequence>
<dbReference type="EMBL" id="AP018365">
    <property type="protein sequence ID" value="BBA97967.1"/>
    <property type="molecule type" value="Genomic_DNA"/>
</dbReference>
<keyword evidence="3" id="KW-1185">Reference proteome</keyword>
<protein>
    <submittedName>
        <fullName evidence="2">Uncharacterized protein</fullName>
    </submittedName>
</protein>
<gene>
    <name evidence="2" type="ORF">RVR_3966</name>
</gene>
<feature type="region of interest" description="Disordered" evidence="1">
    <location>
        <begin position="1"/>
        <end position="23"/>
    </location>
</feature>
<dbReference type="Proteomes" id="UP000595703">
    <property type="component" value="Chromosome"/>
</dbReference>
<dbReference type="KEGG" id="arev:RVR_3966"/>
<reference evidence="2 3" key="4">
    <citation type="journal article" date="2020" name="Sci. Rep.">
        <title>beta-carboline chemical signals induce reveromycin production through a LuxR family regulator in Streptomyces sp. SN-593.</title>
        <authorList>
            <person name="Panthee S."/>
            <person name="Kito N."/>
            <person name="Hayashi T."/>
            <person name="Shimizu T."/>
            <person name="Ishikawa J."/>
            <person name="Hamamoto H."/>
            <person name="Osada H."/>
            <person name="Takahashi S."/>
        </authorList>
    </citation>
    <scope>NUCLEOTIDE SEQUENCE [LARGE SCALE GENOMIC DNA]</scope>
    <source>
        <strain evidence="2 3">SN-593</strain>
    </source>
</reference>
<reference evidence="2 3" key="1">
    <citation type="journal article" date="2010" name="J. Bacteriol.">
        <title>Biochemical characterization of a novel indole prenyltransferase from Streptomyces sp. SN-593.</title>
        <authorList>
            <person name="Takahashi S."/>
            <person name="Takagi H."/>
            <person name="Toyoda A."/>
            <person name="Uramoto M."/>
            <person name="Nogawa T."/>
            <person name="Ueki M."/>
            <person name="Sakaki Y."/>
            <person name="Osada H."/>
        </authorList>
    </citation>
    <scope>NUCLEOTIDE SEQUENCE [LARGE SCALE GENOMIC DNA]</scope>
    <source>
        <strain evidence="2 3">SN-593</strain>
    </source>
</reference>
<reference evidence="2 3" key="3">
    <citation type="journal article" date="2011" name="Nat. Chem. Biol.">
        <title>Reveromycin A biosynthesis uses RevG and RevJ for stereospecific spiroacetal formation.</title>
        <authorList>
            <person name="Takahashi S."/>
            <person name="Toyoda A."/>
            <person name="Sekiyama Y."/>
            <person name="Takagi H."/>
            <person name="Nogawa T."/>
            <person name="Uramoto M."/>
            <person name="Suzuki R."/>
            <person name="Koshino H."/>
            <person name="Kumano T."/>
            <person name="Panthee S."/>
            <person name="Dairi T."/>
            <person name="Ishikawa J."/>
            <person name="Ikeda H."/>
            <person name="Sakaki Y."/>
            <person name="Osada H."/>
        </authorList>
    </citation>
    <scope>NUCLEOTIDE SEQUENCE [LARGE SCALE GENOMIC DNA]</scope>
    <source>
        <strain evidence="2 3">SN-593</strain>
    </source>
</reference>
<dbReference type="RefSeq" id="WP_202234183.1">
    <property type="nucleotide sequence ID" value="NZ_AP018365.1"/>
</dbReference>
<organism evidence="2 3">
    <name type="scientific">Actinacidiphila reveromycinica</name>
    <dbReference type="NCBI Taxonomy" id="659352"/>
    <lineage>
        <taxon>Bacteria</taxon>
        <taxon>Bacillati</taxon>
        <taxon>Actinomycetota</taxon>
        <taxon>Actinomycetes</taxon>
        <taxon>Kitasatosporales</taxon>
        <taxon>Streptomycetaceae</taxon>
        <taxon>Actinacidiphila</taxon>
    </lineage>
</organism>
<name>A0A7U3USE4_9ACTN</name>
<accession>A0A7U3USE4</accession>